<feature type="binding site" evidence="7 9">
    <location>
        <position position="40"/>
    </location>
    <ligand>
        <name>NAD(+)</name>
        <dbReference type="ChEBI" id="CHEBI:57540"/>
    </ligand>
</feature>
<dbReference type="EMBL" id="CP061538">
    <property type="protein sequence ID" value="QNV39043.1"/>
    <property type="molecule type" value="Genomic_DNA"/>
</dbReference>
<dbReference type="Pfam" id="PF00056">
    <property type="entry name" value="Ldh_1_N"/>
    <property type="match status" value="1"/>
</dbReference>
<feature type="binding site" evidence="7">
    <location>
        <position position="174"/>
    </location>
    <ligand>
        <name>beta-D-fructose 1,6-bisphosphate</name>
        <dbReference type="ChEBI" id="CHEBI:32966"/>
        <note>allosteric activator</note>
    </ligand>
</feature>
<comment type="catalytic activity">
    <reaction evidence="6 7">
        <text>(S)-lactate + NAD(+) = pyruvate + NADH + H(+)</text>
        <dbReference type="Rhea" id="RHEA:23444"/>
        <dbReference type="ChEBI" id="CHEBI:15361"/>
        <dbReference type="ChEBI" id="CHEBI:15378"/>
        <dbReference type="ChEBI" id="CHEBI:16651"/>
        <dbReference type="ChEBI" id="CHEBI:57540"/>
        <dbReference type="ChEBI" id="CHEBI:57945"/>
        <dbReference type="EC" id="1.1.1.27"/>
    </reaction>
</comment>
<feature type="domain" description="Lactate/malate dehydrogenase C-terminal" evidence="11">
    <location>
        <begin position="151"/>
        <end position="317"/>
    </location>
</feature>
<dbReference type="InterPro" id="IPR022383">
    <property type="entry name" value="Lactate/malate_DH_C"/>
</dbReference>
<dbReference type="InterPro" id="IPR036291">
    <property type="entry name" value="NAD(P)-bd_dom_sf"/>
</dbReference>
<name>A0A7H2BH97_9MICC</name>
<evidence type="ECO:0000256" key="7">
    <source>
        <dbReference type="HAMAP-Rule" id="MF_00488"/>
    </source>
</evidence>
<feature type="binding site" evidence="7">
    <location>
        <position position="45"/>
    </location>
    <ligand>
        <name>NAD(+)</name>
        <dbReference type="ChEBI" id="CHEBI:57540"/>
    </ligand>
</feature>
<feature type="domain" description="Lactate/malate dehydrogenase N-terminal" evidence="10">
    <location>
        <begin position="10"/>
        <end position="147"/>
    </location>
</feature>
<comment type="pathway">
    <text evidence="1 7">Fermentation; pyruvate fermentation to lactate; (S)-lactate from pyruvate: step 1/1.</text>
</comment>
<evidence type="ECO:0000256" key="8">
    <source>
        <dbReference type="PIRSR" id="PIRSR000102-1"/>
    </source>
</evidence>
<evidence type="ECO:0000256" key="4">
    <source>
        <dbReference type="ARBA" id="ARBA00023002"/>
    </source>
</evidence>
<dbReference type="InterPro" id="IPR001557">
    <property type="entry name" value="L-lactate/malate_DH"/>
</dbReference>
<evidence type="ECO:0000256" key="6">
    <source>
        <dbReference type="ARBA" id="ARBA00049258"/>
    </source>
</evidence>
<dbReference type="KEGG" id="rama:IDM48_06315"/>
<feature type="binding site" evidence="7">
    <location>
        <position position="107"/>
    </location>
    <ligand>
        <name>NAD(+)</name>
        <dbReference type="ChEBI" id="CHEBI:57540"/>
    </ligand>
</feature>
<dbReference type="PROSITE" id="PS00064">
    <property type="entry name" value="L_LDH"/>
    <property type="match status" value="1"/>
</dbReference>
<feature type="binding site" evidence="7">
    <location>
        <begin position="154"/>
        <end position="157"/>
    </location>
    <ligand>
        <name>substrate</name>
    </ligand>
</feature>
<feature type="binding site" evidence="7">
    <location>
        <position position="19"/>
    </location>
    <ligand>
        <name>NAD(+)</name>
        <dbReference type="ChEBI" id="CHEBI:57540"/>
    </ligand>
</feature>
<dbReference type="RefSeq" id="WP_068170992.1">
    <property type="nucleotide sequence ID" value="NZ_BAAAHX010000002.1"/>
</dbReference>
<dbReference type="InterPro" id="IPR001236">
    <property type="entry name" value="Lactate/malate_DH_N"/>
</dbReference>
<keyword evidence="7" id="KW-0597">Phosphoprotein</keyword>
<feature type="active site" description="Proton acceptor" evidence="7 8">
    <location>
        <position position="181"/>
    </location>
</feature>
<dbReference type="PIRSF" id="PIRSF000102">
    <property type="entry name" value="Lac_mal_DH"/>
    <property type="match status" value="1"/>
</dbReference>
<dbReference type="NCBIfam" id="TIGR01771">
    <property type="entry name" value="L-LDH-NAD"/>
    <property type="match status" value="1"/>
</dbReference>
<dbReference type="InterPro" id="IPR011304">
    <property type="entry name" value="L-lactate_DH"/>
</dbReference>
<evidence type="ECO:0000313" key="13">
    <source>
        <dbReference type="Proteomes" id="UP000516421"/>
    </source>
</evidence>
<dbReference type="GO" id="GO:0006089">
    <property type="term" value="P:lactate metabolic process"/>
    <property type="evidence" value="ECO:0007669"/>
    <property type="project" value="TreeGrafter"/>
</dbReference>
<dbReference type="PANTHER" id="PTHR43128">
    <property type="entry name" value="L-2-HYDROXYCARBOXYLATE DEHYDROGENASE (NAD(P)(+))"/>
    <property type="match status" value="1"/>
</dbReference>
<dbReference type="GO" id="GO:0004459">
    <property type="term" value="F:L-lactate dehydrogenase (NAD+) activity"/>
    <property type="evidence" value="ECO:0007669"/>
    <property type="project" value="UniProtKB-UniRule"/>
</dbReference>
<comment type="subcellular location">
    <subcellularLocation>
        <location evidence="7">Cytoplasm</location>
    </subcellularLocation>
</comment>
<feature type="binding site" evidence="7">
    <location>
        <position position="88"/>
    </location>
    <ligand>
        <name>substrate</name>
    </ligand>
</feature>
<feature type="binding site" evidence="9">
    <location>
        <begin position="15"/>
        <end position="20"/>
    </location>
    <ligand>
        <name>NAD(+)</name>
        <dbReference type="ChEBI" id="CHEBI:57540"/>
    </ligand>
</feature>
<dbReference type="EC" id="1.1.1.27" evidence="3 7"/>
<comment type="similarity">
    <text evidence="2 7">Belongs to the LDH/MDH superfamily. LDH family.</text>
</comment>
<feature type="binding site" evidence="7">
    <location>
        <position position="159"/>
    </location>
    <ligand>
        <name>beta-D-fructose 1,6-bisphosphate</name>
        <dbReference type="ChEBI" id="CHEBI:32966"/>
        <note>allosteric activator</note>
    </ligand>
</feature>
<comment type="activity regulation">
    <text evidence="7">Allosterically activated by fructose 1,6-bisphosphate (FBP).</text>
</comment>
<feature type="binding site" evidence="7">
    <location>
        <begin position="85"/>
        <end position="86"/>
    </location>
    <ligand>
        <name>NAD(+)</name>
        <dbReference type="ChEBI" id="CHEBI:57540"/>
    </ligand>
</feature>
<dbReference type="UniPathway" id="UPA00554">
    <property type="reaction ID" value="UER00611"/>
</dbReference>
<dbReference type="InterPro" id="IPR018177">
    <property type="entry name" value="L-lactate_DH_AS"/>
</dbReference>
<keyword evidence="5 7" id="KW-0520">NAD</keyword>
<accession>A0A7H2BH97</accession>
<comment type="caution">
    <text evidence="7">Lacks conserved residue(s) required for the propagation of feature annotation.</text>
</comment>
<comment type="subunit">
    <text evidence="7">Homotetramer.</text>
</comment>
<evidence type="ECO:0000259" key="10">
    <source>
        <dbReference type="Pfam" id="PF00056"/>
    </source>
</evidence>
<organism evidence="12 13">
    <name type="scientific">Rothia amarae</name>
    <dbReference type="NCBI Taxonomy" id="169480"/>
    <lineage>
        <taxon>Bacteria</taxon>
        <taxon>Bacillati</taxon>
        <taxon>Actinomycetota</taxon>
        <taxon>Actinomycetes</taxon>
        <taxon>Micrococcales</taxon>
        <taxon>Micrococcaceae</taxon>
        <taxon>Rothia</taxon>
    </lineage>
</organism>
<gene>
    <name evidence="7" type="primary">ldh</name>
    <name evidence="12" type="ORF">IDM48_06315</name>
</gene>
<evidence type="ECO:0000256" key="5">
    <source>
        <dbReference type="ARBA" id="ARBA00023027"/>
    </source>
</evidence>
<dbReference type="AlphaFoldDB" id="A0A7H2BH97"/>
<reference evidence="12 13" key="1">
    <citation type="submission" date="2020-09" db="EMBL/GenBank/DDBJ databases">
        <title>Investigation of environmental microbe.</title>
        <authorList>
            <person name="Ou Y."/>
            <person name="Kang Q."/>
        </authorList>
    </citation>
    <scope>NUCLEOTIDE SEQUENCE [LARGE SCALE GENOMIC DNA]</scope>
    <source>
        <strain evidence="12 13">KJZ-9</strain>
    </source>
</reference>
<feature type="binding site" evidence="9">
    <location>
        <position position="101"/>
    </location>
    <ligand>
        <name>NAD(+)</name>
        <dbReference type="ChEBI" id="CHEBI:57540"/>
    </ligand>
</feature>
<dbReference type="InterPro" id="IPR015955">
    <property type="entry name" value="Lactate_DH/Glyco_Ohase_4_C"/>
</dbReference>
<comment type="function">
    <text evidence="7">Catalyzes the conversion of lactate to pyruvate.</text>
</comment>
<feature type="binding site" evidence="7">
    <location>
        <position position="149"/>
    </location>
    <ligand>
        <name>NAD(+)</name>
        <dbReference type="ChEBI" id="CHEBI:57540"/>
    </ligand>
</feature>
<dbReference type="PRINTS" id="PR00086">
    <property type="entry name" value="LLDHDRGNASE"/>
</dbReference>
<feature type="binding site" evidence="7">
    <location>
        <begin position="126"/>
        <end position="129"/>
    </location>
    <ligand>
        <name>substrate</name>
    </ligand>
</feature>
<feature type="modified residue" description="Phosphotyrosine" evidence="7">
    <location>
        <position position="227"/>
    </location>
</feature>
<dbReference type="Gene3D" id="3.40.50.720">
    <property type="entry name" value="NAD(P)-binding Rossmann-like Domain"/>
    <property type="match status" value="1"/>
</dbReference>
<sequence length="320" mass="33878">MTTAPKNGRKLGILGAGGVGSATAYAAMLRGTADEIVIYDIATERAIAEALDISHGSMFAHEATVIGGSDVELLRDCDLIIVTAGARQQPGQPRLELAAANVRIFESMLPPIMEVAPNATLMIVTNPCDVLAVVAQKITGLPTERCFASGTVLDSSRLRWLIADRADVSMRSVHANIIGEHGDSEFPVWTAANIGMVPIDEWTKGGEIIFTPEVKEELALEAMQAAYRIIEGKGSTNYAIGISAARIAEAILKGQRAVLPVSTQINGRYGIEGDAALSLPSIVSYGGVEQVLEIPLGDEEIEKLQKSAAAINNSLKQIGF</sequence>
<dbReference type="GO" id="GO:0005737">
    <property type="term" value="C:cytoplasm"/>
    <property type="evidence" value="ECO:0007669"/>
    <property type="project" value="UniProtKB-SubCell"/>
</dbReference>
<dbReference type="HAMAP" id="MF_00488">
    <property type="entry name" value="Lactate_dehydrog"/>
    <property type="match status" value="1"/>
</dbReference>
<keyword evidence="4 7" id="KW-0560">Oxidoreductase</keyword>
<dbReference type="PANTHER" id="PTHR43128:SF16">
    <property type="entry name" value="L-LACTATE DEHYDROGENASE"/>
    <property type="match status" value="1"/>
</dbReference>
<feature type="binding site" evidence="7">
    <location>
        <position position="94"/>
    </location>
    <ligand>
        <name>substrate</name>
    </ligand>
</feature>
<feature type="binding site" evidence="7 9">
    <location>
        <begin position="124"/>
        <end position="126"/>
    </location>
    <ligand>
        <name>NAD(+)</name>
        <dbReference type="ChEBI" id="CHEBI:57540"/>
    </ligand>
</feature>
<feature type="binding site" evidence="7">
    <location>
        <position position="236"/>
    </location>
    <ligand>
        <name>substrate</name>
    </ligand>
</feature>
<evidence type="ECO:0000256" key="2">
    <source>
        <dbReference type="ARBA" id="ARBA00006054"/>
    </source>
</evidence>
<dbReference type="SUPFAM" id="SSF56327">
    <property type="entry name" value="LDH C-terminal domain-like"/>
    <property type="match status" value="1"/>
</dbReference>
<evidence type="ECO:0000256" key="1">
    <source>
        <dbReference type="ARBA" id="ARBA00004843"/>
    </source>
</evidence>
<dbReference type="SUPFAM" id="SSF51735">
    <property type="entry name" value="NAD(P)-binding Rossmann-fold domains"/>
    <property type="match status" value="1"/>
</dbReference>
<keyword evidence="7" id="KW-0963">Cytoplasm</keyword>
<proteinExistence type="inferred from homology"/>
<dbReference type="Gene3D" id="3.90.110.10">
    <property type="entry name" value="Lactate dehydrogenase/glycoside hydrolase, family 4, C-terminal"/>
    <property type="match status" value="1"/>
</dbReference>
<dbReference type="Pfam" id="PF02866">
    <property type="entry name" value="Ldh_1_C"/>
    <property type="match status" value="1"/>
</dbReference>
<evidence type="ECO:0000256" key="9">
    <source>
        <dbReference type="PIRSR" id="PIRSR000102-3"/>
    </source>
</evidence>
<protein>
    <recommendedName>
        <fullName evidence="3 7">L-lactate dehydrogenase</fullName>
        <shortName evidence="7">L-LDH</shortName>
        <ecNumber evidence="3 7">1.1.1.27</ecNumber>
    </recommendedName>
</protein>
<dbReference type="Proteomes" id="UP000516421">
    <property type="component" value="Chromosome"/>
</dbReference>
<dbReference type="GO" id="GO:0006096">
    <property type="term" value="P:glycolytic process"/>
    <property type="evidence" value="ECO:0007669"/>
    <property type="project" value="UniProtKB-UniRule"/>
</dbReference>
<keyword evidence="7" id="KW-0021">Allosteric enzyme</keyword>
<evidence type="ECO:0000256" key="3">
    <source>
        <dbReference type="ARBA" id="ARBA00012967"/>
    </source>
</evidence>
<keyword evidence="13" id="KW-1185">Reference proteome</keyword>
<evidence type="ECO:0000313" key="12">
    <source>
        <dbReference type="EMBL" id="QNV39043.1"/>
    </source>
</evidence>
<evidence type="ECO:0000259" key="11">
    <source>
        <dbReference type="Pfam" id="PF02866"/>
    </source>
</evidence>